<dbReference type="EMBL" id="JAUEPN010000011">
    <property type="protein sequence ID" value="KAK3291028.1"/>
    <property type="molecule type" value="Genomic_DNA"/>
</dbReference>
<keyword evidence="2" id="KW-1185">Reference proteome</keyword>
<organism evidence="1 2">
    <name type="scientific">Chaetomium fimeti</name>
    <dbReference type="NCBI Taxonomy" id="1854472"/>
    <lineage>
        <taxon>Eukaryota</taxon>
        <taxon>Fungi</taxon>
        <taxon>Dikarya</taxon>
        <taxon>Ascomycota</taxon>
        <taxon>Pezizomycotina</taxon>
        <taxon>Sordariomycetes</taxon>
        <taxon>Sordariomycetidae</taxon>
        <taxon>Sordariales</taxon>
        <taxon>Chaetomiaceae</taxon>
        <taxon>Chaetomium</taxon>
    </lineage>
</organism>
<reference evidence="1" key="1">
    <citation type="journal article" date="2023" name="Mol. Phylogenet. Evol.">
        <title>Genome-scale phylogeny and comparative genomics of the fungal order Sordariales.</title>
        <authorList>
            <person name="Hensen N."/>
            <person name="Bonometti L."/>
            <person name="Westerberg I."/>
            <person name="Brannstrom I.O."/>
            <person name="Guillou S."/>
            <person name="Cros-Aarteil S."/>
            <person name="Calhoun S."/>
            <person name="Haridas S."/>
            <person name="Kuo A."/>
            <person name="Mondo S."/>
            <person name="Pangilinan J."/>
            <person name="Riley R."/>
            <person name="LaButti K."/>
            <person name="Andreopoulos B."/>
            <person name="Lipzen A."/>
            <person name="Chen C."/>
            <person name="Yan M."/>
            <person name="Daum C."/>
            <person name="Ng V."/>
            <person name="Clum A."/>
            <person name="Steindorff A."/>
            <person name="Ohm R.A."/>
            <person name="Martin F."/>
            <person name="Silar P."/>
            <person name="Natvig D.O."/>
            <person name="Lalanne C."/>
            <person name="Gautier V."/>
            <person name="Ament-Velasquez S.L."/>
            <person name="Kruys A."/>
            <person name="Hutchinson M.I."/>
            <person name="Powell A.J."/>
            <person name="Barry K."/>
            <person name="Miller A.N."/>
            <person name="Grigoriev I.V."/>
            <person name="Debuchy R."/>
            <person name="Gladieux P."/>
            <person name="Hiltunen Thoren M."/>
            <person name="Johannesson H."/>
        </authorList>
    </citation>
    <scope>NUCLEOTIDE SEQUENCE</scope>
    <source>
        <strain evidence="1">CBS 168.71</strain>
    </source>
</reference>
<gene>
    <name evidence="1" type="ORF">B0H64DRAFT_50904</name>
</gene>
<dbReference type="Proteomes" id="UP001278766">
    <property type="component" value="Unassembled WGS sequence"/>
</dbReference>
<name>A0AAE0H6T6_9PEZI</name>
<dbReference type="RefSeq" id="XP_062654542.1">
    <property type="nucleotide sequence ID" value="XM_062808357.1"/>
</dbReference>
<dbReference type="GeneID" id="87845305"/>
<reference evidence="1" key="2">
    <citation type="submission" date="2023-06" db="EMBL/GenBank/DDBJ databases">
        <authorList>
            <consortium name="Lawrence Berkeley National Laboratory"/>
            <person name="Haridas S."/>
            <person name="Hensen N."/>
            <person name="Bonometti L."/>
            <person name="Westerberg I."/>
            <person name="Brannstrom I.O."/>
            <person name="Guillou S."/>
            <person name="Cros-Aarteil S."/>
            <person name="Calhoun S."/>
            <person name="Kuo A."/>
            <person name="Mondo S."/>
            <person name="Pangilinan J."/>
            <person name="Riley R."/>
            <person name="Labutti K."/>
            <person name="Andreopoulos B."/>
            <person name="Lipzen A."/>
            <person name="Chen C."/>
            <person name="Yanf M."/>
            <person name="Daum C."/>
            <person name="Ng V."/>
            <person name="Clum A."/>
            <person name="Steindorff A."/>
            <person name="Ohm R."/>
            <person name="Martin F."/>
            <person name="Silar P."/>
            <person name="Natvig D."/>
            <person name="Lalanne C."/>
            <person name="Gautier V."/>
            <person name="Ament-Velasquez S.L."/>
            <person name="Kruys A."/>
            <person name="Hutchinson M.I."/>
            <person name="Powell A.J."/>
            <person name="Barry K."/>
            <person name="Miller A.N."/>
            <person name="Grigoriev I.V."/>
            <person name="Debuchy R."/>
            <person name="Gladieux P."/>
            <person name="Thoren M.H."/>
            <person name="Johannesson H."/>
        </authorList>
    </citation>
    <scope>NUCLEOTIDE SEQUENCE</scope>
    <source>
        <strain evidence="1">CBS 168.71</strain>
    </source>
</reference>
<evidence type="ECO:0000313" key="1">
    <source>
        <dbReference type="EMBL" id="KAK3291028.1"/>
    </source>
</evidence>
<evidence type="ECO:0000313" key="2">
    <source>
        <dbReference type="Proteomes" id="UP001278766"/>
    </source>
</evidence>
<dbReference type="AlphaFoldDB" id="A0AAE0H6T6"/>
<proteinExistence type="predicted"/>
<protein>
    <submittedName>
        <fullName evidence="1">Uncharacterized protein</fullName>
    </submittedName>
</protein>
<sequence>MNVNHHASKANGRLSSGPGGAHTPVCGCCLAYQAVKARERVRQTLVTVQNHMATLGRSPVKSKFEEIILQLADVCIRYENAERLLVQTAESGDSNERKQAILGLVGTMIATAGKQLDLLIRTFAGTVAEQKSNNNKYLTVPYCFVCHSKGEAKLLC</sequence>
<accession>A0AAE0H6T6</accession>
<comment type="caution">
    <text evidence="1">The sequence shown here is derived from an EMBL/GenBank/DDBJ whole genome shotgun (WGS) entry which is preliminary data.</text>
</comment>